<dbReference type="PANTHER" id="PTHR16007">
    <property type="entry name" value="EPIDIDYMAL MEMBRANE PROTEIN E9-RELATED"/>
    <property type="match status" value="1"/>
</dbReference>
<evidence type="ECO:0008006" key="5">
    <source>
        <dbReference type="Google" id="ProtNLM"/>
    </source>
</evidence>
<dbReference type="InterPro" id="IPR042127">
    <property type="entry name" value="TMEM45"/>
</dbReference>
<keyword evidence="1" id="KW-1133">Transmembrane helix</keyword>
<feature type="transmembrane region" description="Helical" evidence="1">
    <location>
        <begin position="117"/>
        <end position="137"/>
    </location>
</feature>
<proteinExistence type="predicted"/>
<gene>
    <name evidence="3" type="ORF">SNE40_001911</name>
    <name evidence="2" type="ORF">SNE40_006905</name>
</gene>
<evidence type="ECO:0000313" key="2">
    <source>
        <dbReference type="EMBL" id="KAK6184432.1"/>
    </source>
</evidence>
<keyword evidence="4" id="KW-1185">Reference proteome</keyword>
<keyword evidence="1" id="KW-0812">Transmembrane</keyword>
<reference evidence="2 4" key="1">
    <citation type="submission" date="2024-01" db="EMBL/GenBank/DDBJ databases">
        <title>The genome of the rayed Mediterranean limpet Patella caerulea (Linnaeus, 1758).</title>
        <authorList>
            <person name="Anh-Thu Weber A."/>
            <person name="Halstead-Nussloch G."/>
        </authorList>
    </citation>
    <scope>NUCLEOTIDE SEQUENCE [LARGE SCALE GENOMIC DNA]</scope>
    <source>
        <strain evidence="2">AATW-2023a</strain>
        <tissue evidence="2">Whole specimen</tissue>
    </source>
</reference>
<protein>
    <recommendedName>
        <fullName evidence="5">Transmembrane protein</fullName>
    </recommendedName>
</protein>
<feature type="transmembrane region" description="Helical" evidence="1">
    <location>
        <begin position="143"/>
        <end position="161"/>
    </location>
</feature>
<dbReference type="EMBL" id="JAZGQO010000002">
    <property type="protein sequence ID" value="KAK6189951.1"/>
    <property type="molecule type" value="Genomic_DNA"/>
</dbReference>
<dbReference type="PANTHER" id="PTHR16007:SF15">
    <property type="entry name" value="TRANSMEMBRANE PROTEIN 45B"/>
    <property type="match status" value="1"/>
</dbReference>
<dbReference type="EMBL" id="JAZGQO010000006">
    <property type="protein sequence ID" value="KAK6184432.1"/>
    <property type="molecule type" value="Genomic_DNA"/>
</dbReference>
<evidence type="ECO:0000313" key="4">
    <source>
        <dbReference type="Proteomes" id="UP001347796"/>
    </source>
</evidence>
<evidence type="ECO:0000313" key="3">
    <source>
        <dbReference type="EMBL" id="KAK6189951.1"/>
    </source>
</evidence>
<keyword evidence="1" id="KW-0472">Membrane</keyword>
<evidence type="ECO:0000256" key="1">
    <source>
        <dbReference type="SAM" id="Phobius"/>
    </source>
</evidence>
<feature type="transmembrane region" description="Helical" evidence="1">
    <location>
        <begin position="86"/>
        <end position="105"/>
    </location>
</feature>
<name>A0AAN8JXF8_PATCE</name>
<dbReference type="Proteomes" id="UP001347796">
    <property type="component" value="Unassembled WGS sequence"/>
</dbReference>
<feature type="transmembrane region" description="Helical" evidence="1">
    <location>
        <begin position="213"/>
        <end position="231"/>
    </location>
</feature>
<feature type="transmembrane region" description="Helical" evidence="1">
    <location>
        <begin position="49"/>
        <end position="74"/>
    </location>
</feature>
<sequence>MEGLFVVILGSFFVLQALWWMIHLTFNYQQNQHHQQSYTVAMLATQYKICKIISIEGLFKFTFGFAIAIVSFMMTSKSSFLQNKELGTVFLCLSACGIQELFAGYYKKPVYEGLDCLITVFLLSVLSLFFLSYSTVIEFPQSTIYSLAFLTSFSLSLCLMLERKFCKEIVFGMMRNYMVLLLGSWMIESNFLINELDVTLDLNEVSLKIAIYFSWHCALDFIIITCVWNIVYKLSTKNYCHCLSAGNADQSFDVLYLENRVHFDMNILGRLEDLSNNDF</sequence>
<dbReference type="AlphaFoldDB" id="A0AAN8JXF8"/>
<comment type="caution">
    <text evidence="2">The sequence shown here is derived from an EMBL/GenBank/DDBJ whole genome shotgun (WGS) entry which is preliminary data.</text>
</comment>
<feature type="transmembrane region" description="Helical" evidence="1">
    <location>
        <begin position="6"/>
        <end position="28"/>
    </location>
</feature>
<accession>A0AAN8JXF8</accession>
<organism evidence="2 4">
    <name type="scientific">Patella caerulea</name>
    <name type="common">Rayed Mediterranean limpet</name>
    <dbReference type="NCBI Taxonomy" id="87958"/>
    <lineage>
        <taxon>Eukaryota</taxon>
        <taxon>Metazoa</taxon>
        <taxon>Spiralia</taxon>
        <taxon>Lophotrochozoa</taxon>
        <taxon>Mollusca</taxon>
        <taxon>Gastropoda</taxon>
        <taxon>Patellogastropoda</taxon>
        <taxon>Patelloidea</taxon>
        <taxon>Patellidae</taxon>
        <taxon>Patella</taxon>
    </lineage>
</organism>
<feature type="transmembrane region" description="Helical" evidence="1">
    <location>
        <begin position="173"/>
        <end position="193"/>
    </location>
</feature>